<evidence type="ECO:0000256" key="4">
    <source>
        <dbReference type="ARBA" id="ARBA00023224"/>
    </source>
</evidence>
<feature type="domain" description="HAMP" evidence="9">
    <location>
        <begin position="207"/>
        <end position="260"/>
    </location>
</feature>
<dbReference type="InterPro" id="IPR024478">
    <property type="entry name" value="HlyB_4HB_MCP"/>
</dbReference>
<comment type="caution">
    <text evidence="10">The sequence shown here is derived from an EMBL/GenBank/DDBJ whole genome shotgun (WGS) entry which is preliminary data.</text>
</comment>
<sequence>MKKQIGNFKSIGTRLFIGFGIMMILFSVLVLINGWSMYSNSLETEALIEDDLEMLIISEDLAINMLERTNYLQSFTLTGNTSYRDAFVNGIEESVALEEAALAKSNSSQLEQIITRKVEWGHSTDQLLELVNQGNEAEAIRLFEDQILPNSMALVREFNDLASLQEDHIVNVGNDIVLSSNYSTWLSLIIGIVAIIFGIITAIVTTRVISVPVRKLTHRMLTIADGDLSKAIEVTDRRDEIGQLTQSTNQMATNMRQLLAEIQNVSKTVTEHSHSLAETTNDVSEGAEQISGTMEELASGAETQATHASGLSSGMNDFVTTVSSAQQLGESVENESKNTQQLTINGSNLMEKSVEQMRAIDTIVTESVEKVIQLNNQSKEISNIVSVIQDISDQTNLLALNASIEAARAGEHGRGFAVVAEEVRKLAEEVGSSVQDITEIVSGIQTDSEIVKVSLEDSYEQVQQGMGNIEGTNKTFQQIDDSIQQMASNIHAITDELTTILGTSQTLSASVEEIASISEQSAAGIEETSASAEEVTSSMEEIMSSSSDLTKLANQLNNLLGQFKI</sequence>
<dbReference type="PROSITE" id="PS50885">
    <property type="entry name" value="HAMP"/>
    <property type="match status" value="1"/>
</dbReference>
<evidence type="ECO:0000256" key="6">
    <source>
        <dbReference type="PROSITE-ProRule" id="PRU00284"/>
    </source>
</evidence>
<protein>
    <recommendedName>
        <fullName evidence="12">Methyl-accepting chemotaxis protein</fullName>
    </recommendedName>
</protein>
<evidence type="ECO:0000256" key="1">
    <source>
        <dbReference type="ARBA" id="ARBA00004236"/>
    </source>
</evidence>
<dbReference type="CDD" id="cd11386">
    <property type="entry name" value="MCP_signal"/>
    <property type="match status" value="1"/>
</dbReference>
<dbReference type="InterPro" id="IPR004090">
    <property type="entry name" value="Chemotax_Me-accpt_rcpt"/>
</dbReference>
<organism evidence="10 11">
    <name type="scientific">Amphibacillus indicireducens</name>
    <dbReference type="NCBI Taxonomy" id="1076330"/>
    <lineage>
        <taxon>Bacteria</taxon>
        <taxon>Bacillati</taxon>
        <taxon>Bacillota</taxon>
        <taxon>Bacilli</taxon>
        <taxon>Bacillales</taxon>
        <taxon>Bacillaceae</taxon>
        <taxon>Amphibacillus</taxon>
    </lineage>
</organism>
<dbReference type="CDD" id="cd06225">
    <property type="entry name" value="HAMP"/>
    <property type="match status" value="1"/>
</dbReference>
<feature type="transmembrane region" description="Helical" evidence="7">
    <location>
        <begin position="12"/>
        <end position="32"/>
    </location>
</feature>
<dbReference type="InterPro" id="IPR003660">
    <property type="entry name" value="HAMP_dom"/>
</dbReference>
<gene>
    <name evidence="10" type="ORF">GCM10022410_02450</name>
</gene>
<dbReference type="Gene3D" id="1.10.287.950">
    <property type="entry name" value="Methyl-accepting chemotaxis protein"/>
    <property type="match status" value="1"/>
</dbReference>
<keyword evidence="3 7" id="KW-0472">Membrane</keyword>
<name>A0ABP7V3X9_9BACI</name>
<comment type="subcellular location">
    <subcellularLocation>
        <location evidence="1">Cell membrane</location>
    </subcellularLocation>
</comment>
<dbReference type="PROSITE" id="PS50111">
    <property type="entry name" value="CHEMOTAXIS_TRANSDUC_2"/>
    <property type="match status" value="1"/>
</dbReference>
<dbReference type="SMART" id="SM00304">
    <property type="entry name" value="HAMP"/>
    <property type="match status" value="1"/>
</dbReference>
<reference evidence="11" key="1">
    <citation type="journal article" date="2019" name="Int. J. Syst. Evol. Microbiol.">
        <title>The Global Catalogue of Microorganisms (GCM) 10K type strain sequencing project: providing services to taxonomists for standard genome sequencing and annotation.</title>
        <authorList>
            <consortium name="The Broad Institute Genomics Platform"/>
            <consortium name="The Broad Institute Genome Sequencing Center for Infectious Disease"/>
            <person name="Wu L."/>
            <person name="Ma J."/>
        </authorList>
    </citation>
    <scope>NUCLEOTIDE SEQUENCE [LARGE SCALE GENOMIC DNA]</scope>
    <source>
        <strain evidence="11">JCM 17250</strain>
    </source>
</reference>
<dbReference type="SMART" id="SM00283">
    <property type="entry name" value="MA"/>
    <property type="match status" value="1"/>
</dbReference>
<feature type="transmembrane region" description="Helical" evidence="7">
    <location>
        <begin position="185"/>
        <end position="210"/>
    </location>
</feature>
<keyword evidence="4 6" id="KW-0807">Transducer</keyword>
<dbReference type="Proteomes" id="UP001501734">
    <property type="component" value="Unassembled WGS sequence"/>
</dbReference>
<keyword evidence="11" id="KW-1185">Reference proteome</keyword>
<evidence type="ECO:0000313" key="11">
    <source>
        <dbReference type="Proteomes" id="UP001501734"/>
    </source>
</evidence>
<dbReference type="Pfam" id="PF00015">
    <property type="entry name" value="MCPsignal"/>
    <property type="match status" value="1"/>
</dbReference>
<evidence type="ECO:0000313" key="10">
    <source>
        <dbReference type="EMBL" id="GAA4058790.1"/>
    </source>
</evidence>
<evidence type="ECO:0008006" key="12">
    <source>
        <dbReference type="Google" id="ProtNLM"/>
    </source>
</evidence>
<evidence type="ECO:0000256" key="3">
    <source>
        <dbReference type="ARBA" id="ARBA00023136"/>
    </source>
</evidence>
<dbReference type="Gene3D" id="6.10.340.10">
    <property type="match status" value="1"/>
</dbReference>
<evidence type="ECO:0000256" key="2">
    <source>
        <dbReference type="ARBA" id="ARBA00022475"/>
    </source>
</evidence>
<dbReference type="PRINTS" id="PR00260">
    <property type="entry name" value="CHEMTRNSDUCR"/>
</dbReference>
<dbReference type="PANTHER" id="PTHR32089:SF112">
    <property type="entry name" value="LYSOZYME-LIKE PROTEIN-RELATED"/>
    <property type="match status" value="1"/>
</dbReference>
<keyword evidence="7" id="KW-1133">Transmembrane helix</keyword>
<evidence type="ECO:0000256" key="5">
    <source>
        <dbReference type="ARBA" id="ARBA00029447"/>
    </source>
</evidence>
<evidence type="ECO:0000256" key="7">
    <source>
        <dbReference type="SAM" id="Phobius"/>
    </source>
</evidence>
<dbReference type="Pfam" id="PF12729">
    <property type="entry name" value="4HB_MCP_1"/>
    <property type="match status" value="1"/>
</dbReference>
<evidence type="ECO:0000259" key="9">
    <source>
        <dbReference type="PROSITE" id="PS50885"/>
    </source>
</evidence>
<proteinExistence type="inferred from homology"/>
<dbReference type="RefSeq" id="WP_344909601.1">
    <property type="nucleotide sequence ID" value="NZ_BAABDL010000014.1"/>
</dbReference>
<keyword evidence="7" id="KW-0812">Transmembrane</keyword>
<evidence type="ECO:0000259" key="8">
    <source>
        <dbReference type="PROSITE" id="PS50111"/>
    </source>
</evidence>
<dbReference type="EMBL" id="BAABDL010000014">
    <property type="protein sequence ID" value="GAA4058790.1"/>
    <property type="molecule type" value="Genomic_DNA"/>
</dbReference>
<dbReference type="SUPFAM" id="SSF58104">
    <property type="entry name" value="Methyl-accepting chemotaxis protein (MCP) signaling domain"/>
    <property type="match status" value="1"/>
</dbReference>
<dbReference type="Pfam" id="PF00672">
    <property type="entry name" value="HAMP"/>
    <property type="match status" value="1"/>
</dbReference>
<dbReference type="PANTHER" id="PTHR32089">
    <property type="entry name" value="METHYL-ACCEPTING CHEMOTAXIS PROTEIN MCPB"/>
    <property type="match status" value="1"/>
</dbReference>
<feature type="domain" description="Methyl-accepting transducer" evidence="8">
    <location>
        <begin position="279"/>
        <end position="536"/>
    </location>
</feature>
<dbReference type="InterPro" id="IPR004089">
    <property type="entry name" value="MCPsignal_dom"/>
</dbReference>
<accession>A0ABP7V3X9</accession>
<keyword evidence="2" id="KW-1003">Cell membrane</keyword>
<comment type="similarity">
    <text evidence="5">Belongs to the methyl-accepting chemotaxis (MCP) protein family.</text>
</comment>